<dbReference type="InterPro" id="IPR050410">
    <property type="entry name" value="CCR4/nocturin_mRNA_transcr"/>
</dbReference>
<dbReference type="Pfam" id="PF03372">
    <property type="entry name" value="Exo_endo_phos"/>
    <property type="match status" value="2"/>
</dbReference>
<dbReference type="Gene3D" id="3.60.10.10">
    <property type="entry name" value="Endonuclease/exonuclease/phosphatase"/>
    <property type="match status" value="1"/>
</dbReference>
<accession>A0A9W8B6T2</accession>
<keyword evidence="5" id="KW-1185">Reference proteome</keyword>
<protein>
    <submittedName>
        <fullName evidence="4">RNA exonuclease ngl2</fullName>
    </submittedName>
</protein>
<keyword evidence="4" id="KW-0269">Exonuclease</keyword>
<proteinExistence type="inferred from homology"/>
<reference evidence="4" key="1">
    <citation type="submission" date="2022-07" db="EMBL/GenBank/DDBJ databases">
        <title>Phylogenomic reconstructions and comparative analyses of Kickxellomycotina fungi.</title>
        <authorList>
            <person name="Reynolds N.K."/>
            <person name="Stajich J.E."/>
            <person name="Barry K."/>
            <person name="Grigoriev I.V."/>
            <person name="Crous P."/>
            <person name="Smith M.E."/>
        </authorList>
    </citation>
    <scope>NUCLEOTIDE SEQUENCE</scope>
    <source>
        <strain evidence="4">RSA 567</strain>
    </source>
</reference>
<feature type="domain" description="Endonuclease/exonuclease/phosphatase" evidence="3">
    <location>
        <begin position="342"/>
        <end position="519"/>
    </location>
</feature>
<dbReference type="Proteomes" id="UP001151582">
    <property type="component" value="Unassembled WGS sequence"/>
</dbReference>
<dbReference type="GO" id="GO:0006139">
    <property type="term" value="P:nucleobase-containing compound metabolic process"/>
    <property type="evidence" value="ECO:0007669"/>
    <property type="project" value="UniProtKB-ARBA"/>
</dbReference>
<dbReference type="PANTHER" id="PTHR12121:SF45">
    <property type="entry name" value="NOCTURNIN"/>
    <property type="match status" value="1"/>
</dbReference>
<evidence type="ECO:0000256" key="2">
    <source>
        <dbReference type="ARBA" id="ARBA00022801"/>
    </source>
</evidence>
<dbReference type="AlphaFoldDB" id="A0A9W8B6T2"/>
<dbReference type="InterPro" id="IPR036691">
    <property type="entry name" value="Endo/exonu/phosph_ase_sf"/>
</dbReference>
<comment type="similarity">
    <text evidence="1">Belongs to the CCR4/nocturin family.</text>
</comment>
<name>A0A9W8B6T2_9FUNG</name>
<evidence type="ECO:0000313" key="5">
    <source>
        <dbReference type="Proteomes" id="UP001151582"/>
    </source>
</evidence>
<dbReference type="InterPro" id="IPR005135">
    <property type="entry name" value="Endo/exonuclease/phosphatase"/>
</dbReference>
<feature type="domain" description="Endonuclease/exonuclease/phosphatase" evidence="3">
    <location>
        <begin position="152"/>
        <end position="219"/>
    </location>
</feature>
<gene>
    <name evidence="4" type="primary">NGL2_3</name>
    <name evidence="4" type="ORF">H4R34_000178</name>
</gene>
<dbReference type="EMBL" id="JANBQB010000003">
    <property type="protein sequence ID" value="KAJ1985219.1"/>
    <property type="molecule type" value="Genomic_DNA"/>
</dbReference>
<dbReference type="OrthoDB" id="428734at2759"/>
<dbReference type="GO" id="GO:0000175">
    <property type="term" value="F:3'-5'-RNA exonuclease activity"/>
    <property type="evidence" value="ECO:0007669"/>
    <property type="project" value="TreeGrafter"/>
</dbReference>
<dbReference type="PANTHER" id="PTHR12121">
    <property type="entry name" value="CARBON CATABOLITE REPRESSOR PROTEIN 4"/>
    <property type="match status" value="1"/>
</dbReference>
<organism evidence="4 5">
    <name type="scientific">Dimargaris verticillata</name>
    <dbReference type="NCBI Taxonomy" id="2761393"/>
    <lineage>
        <taxon>Eukaryota</taxon>
        <taxon>Fungi</taxon>
        <taxon>Fungi incertae sedis</taxon>
        <taxon>Zoopagomycota</taxon>
        <taxon>Kickxellomycotina</taxon>
        <taxon>Dimargaritomycetes</taxon>
        <taxon>Dimargaritales</taxon>
        <taxon>Dimargaritaceae</taxon>
        <taxon>Dimargaris</taxon>
    </lineage>
</organism>
<comment type="caution">
    <text evidence="4">The sequence shown here is derived from an EMBL/GenBank/DDBJ whole genome shotgun (WGS) entry which is preliminary data.</text>
</comment>
<evidence type="ECO:0000259" key="3">
    <source>
        <dbReference type="Pfam" id="PF03372"/>
    </source>
</evidence>
<sequence length="621" mass="69893">MRRRSIALEISLRWQRLEASWVGNAGTAAALGFGLSDPRAYVSAARAIPATLGMARNSTQPSTYASEMVKETSDSALGTPMRQWQSVPEASTANPTGEPVRFTLMTYNVSQATILYADREIGHCSNLEYWSKYQSILTPSLATQDQFPRSTPKALDRNRRRKRVVEEIAHHRPDIICLQEMDERTEFRRFYRNQLTRLNYKCHFRPPREKTHGCCIAWNQAEWCLVDAVAIPLNRRNRVQGLVDWYLKTTGKSLDELSIAPARIAMVQRLGKPWRSMRANSAALSILHRLSASEKRWCARRAVEASQRRQLGALMDMFEGMTIDGPDSLHEQNYAASPTDALPESEPNLDDNNIIVVTCHLHWHPEAQFERLLQALYILRNVQAFNAGTCYPVLFAGDFNTIPLDPLYKALVNRPLNVSDVDQLVCSMEFYAAMQLNTCDAVPSQLNSSIDYIPDEAKRNYVQGLIDQLKALGHFNSAYDQPKLHPSICLTSLTACNEPPYTTYCEFVNTLDYIFYSANPSDCNALPKPFGDLPAVLSATLTSHRTQSQGNVGTETDVATWWTKCHVRRILEIPPRSALEPGIPNAHYPSDHLCLLAELEVSRALIPEQYIEAVCADGKDA</sequence>
<evidence type="ECO:0000256" key="1">
    <source>
        <dbReference type="ARBA" id="ARBA00010774"/>
    </source>
</evidence>
<dbReference type="SUPFAM" id="SSF56219">
    <property type="entry name" value="DNase I-like"/>
    <property type="match status" value="1"/>
</dbReference>
<evidence type="ECO:0000313" key="4">
    <source>
        <dbReference type="EMBL" id="KAJ1985219.1"/>
    </source>
</evidence>
<keyword evidence="2" id="KW-0378">Hydrolase</keyword>
<keyword evidence="4" id="KW-0540">Nuclease</keyword>